<dbReference type="SUPFAM" id="SSF54909">
    <property type="entry name" value="Dimeric alpha+beta barrel"/>
    <property type="match status" value="1"/>
</dbReference>
<keyword evidence="3" id="KW-1185">Reference proteome</keyword>
<proteinExistence type="predicted"/>
<keyword evidence="2" id="KW-0560">Oxidoreductase</keyword>
<dbReference type="GO" id="GO:0004497">
    <property type="term" value="F:monooxygenase activity"/>
    <property type="evidence" value="ECO:0007669"/>
    <property type="project" value="UniProtKB-KW"/>
</dbReference>
<dbReference type="Pfam" id="PF03992">
    <property type="entry name" value="ABM"/>
    <property type="match status" value="1"/>
</dbReference>
<dbReference type="InterPro" id="IPR011008">
    <property type="entry name" value="Dimeric_a/b-barrel"/>
</dbReference>
<evidence type="ECO:0000313" key="3">
    <source>
        <dbReference type="Proteomes" id="UP000009073"/>
    </source>
</evidence>
<evidence type="ECO:0000313" key="2">
    <source>
        <dbReference type="EMBL" id="ACQ93116.1"/>
    </source>
</evidence>
<dbReference type="PANTHER" id="PTHR33336:SF3">
    <property type="entry name" value="ABM DOMAIN-CONTAINING PROTEIN"/>
    <property type="match status" value="1"/>
</dbReference>
<dbReference type="InterPro" id="IPR050744">
    <property type="entry name" value="AI-2_Isomerase_LsrG"/>
</dbReference>
<dbReference type="OrthoDB" id="9812192at2"/>
<dbReference type="HOGENOM" id="CLU_131496_11_1_6"/>
<dbReference type="EMBL" id="CP001616">
    <property type="protein sequence ID" value="ACQ93116.1"/>
    <property type="molecule type" value="Genomic_DNA"/>
</dbReference>
<name>C4LEU9_TOLAT</name>
<dbReference type="AlphaFoldDB" id="C4LEU9"/>
<reference evidence="2 3" key="2">
    <citation type="journal article" date="2011" name="Stand. Genomic Sci.">
        <title>Complete genome sequence of Tolumonas auensis type strain (TA 4).</title>
        <authorList>
            <person name="Chertkov O."/>
            <person name="Copeland A."/>
            <person name="Lucas S."/>
            <person name="Lapidus A."/>
            <person name="Berry K.W."/>
            <person name="Detter J.C."/>
            <person name="Del Rio T.G."/>
            <person name="Hammon N."/>
            <person name="Dalin E."/>
            <person name="Tice H."/>
            <person name="Pitluck S."/>
            <person name="Richardson P."/>
            <person name="Bruce D."/>
            <person name="Goodwin L."/>
            <person name="Han C."/>
            <person name="Tapia R."/>
            <person name="Saunders E."/>
            <person name="Schmutz J."/>
            <person name="Brettin T."/>
            <person name="Larimer F."/>
            <person name="Land M."/>
            <person name="Hauser L."/>
            <person name="Spring S."/>
            <person name="Rohde M."/>
            <person name="Kyrpides N.C."/>
            <person name="Ivanova N."/>
            <person name="Goker M."/>
            <person name="Beller H.R."/>
            <person name="Klenk H.P."/>
            <person name="Woyke T."/>
        </authorList>
    </citation>
    <scope>NUCLEOTIDE SEQUENCE [LARGE SCALE GENOMIC DNA]</scope>
    <source>
        <strain evidence="3">DSM 9187 / TA4</strain>
    </source>
</reference>
<reference evidence="3" key="1">
    <citation type="submission" date="2009-05" db="EMBL/GenBank/DDBJ databases">
        <title>Complete sequence of Tolumonas auensis DSM 9187.</title>
        <authorList>
            <consortium name="US DOE Joint Genome Institute"/>
            <person name="Lucas S."/>
            <person name="Copeland A."/>
            <person name="Lapidus A."/>
            <person name="Glavina del Rio T."/>
            <person name="Tice H."/>
            <person name="Bruce D."/>
            <person name="Goodwin L."/>
            <person name="Pitluck S."/>
            <person name="Chertkov O."/>
            <person name="Brettin T."/>
            <person name="Detter J.C."/>
            <person name="Han C."/>
            <person name="Larimer F."/>
            <person name="Land M."/>
            <person name="Hauser L."/>
            <person name="Kyrpides N."/>
            <person name="Mikhailova N."/>
            <person name="Spring S."/>
            <person name="Beller H."/>
        </authorList>
    </citation>
    <scope>NUCLEOTIDE SEQUENCE [LARGE SCALE GENOMIC DNA]</scope>
    <source>
        <strain evidence="3">DSM 9187 / TA4</strain>
    </source>
</reference>
<dbReference type="Gene3D" id="3.30.70.100">
    <property type="match status" value="1"/>
</dbReference>
<dbReference type="PANTHER" id="PTHR33336">
    <property type="entry name" value="QUINOL MONOOXYGENASE YGIN-RELATED"/>
    <property type="match status" value="1"/>
</dbReference>
<accession>C4LEU9</accession>
<dbReference type="eggNOG" id="COG1359">
    <property type="taxonomic scope" value="Bacteria"/>
</dbReference>
<gene>
    <name evidence="2" type="ordered locus">Tola_1503</name>
</gene>
<dbReference type="RefSeq" id="WP_015878588.1">
    <property type="nucleotide sequence ID" value="NC_012691.1"/>
</dbReference>
<protein>
    <submittedName>
        <fullName evidence="2">Antibiotic biosynthesis monooxygenase</fullName>
    </submittedName>
</protein>
<organism evidence="2 3">
    <name type="scientific">Tolumonas auensis (strain DSM 9187 / NBRC 110442 / TA 4)</name>
    <dbReference type="NCBI Taxonomy" id="595494"/>
    <lineage>
        <taxon>Bacteria</taxon>
        <taxon>Pseudomonadati</taxon>
        <taxon>Pseudomonadota</taxon>
        <taxon>Gammaproteobacteria</taxon>
        <taxon>Aeromonadales</taxon>
        <taxon>Aeromonadaceae</taxon>
        <taxon>Tolumonas</taxon>
    </lineage>
</organism>
<dbReference type="KEGG" id="tau:Tola_1503"/>
<feature type="domain" description="ABM" evidence="1">
    <location>
        <begin position="9"/>
        <end position="97"/>
    </location>
</feature>
<dbReference type="PROSITE" id="PS51725">
    <property type="entry name" value="ABM"/>
    <property type="match status" value="1"/>
</dbReference>
<keyword evidence="2" id="KW-0503">Monooxygenase</keyword>
<dbReference type="STRING" id="595494.Tola_1503"/>
<evidence type="ECO:0000259" key="1">
    <source>
        <dbReference type="PROSITE" id="PS51725"/>
    </source>
</evidence>
<dbReference type="Proteomes" id="UP000009073">
    <property type="component" value="Chromosome"/>
</dbReference>
<sequence length="109" mass="12294">MTTLHSETRHIVCTVHAQTAYREQVKQLLFELVQPARDEKSCLYYDLNQDIKNPDFFYIMDGWVSDEAIAAHMAHPNVPRVVEQLKPLLAEPLSLSISHRISAGTSCGG</sequence>
<dbReference type="InterPro" id="IPR007138">
    <property type="entry name" value="ABM_dom"/>
</dbReference>